<evidence type="ECO:0000313" key="3">
    <source>
        <dbReference type="EMBL" id="GFO17998.1"/>
    </source>
</evidence>
<protein>
    <submittedName>
        <fullName evidence="3">Uncharacterized protein</fullName>
    </submittedName>
</protein>
<evidence type="ECO:0000313" key="4">
    <source>
        <dbReference type="Proteomes" id="UP000735302"/>
    </source>
</evidence>
<name>A0AAV4BGN0_9GAST</name>
<dbReference type="Proteomes" id="UP000735302">
    <property type="component" value="Unassembled WGS sequence"/>
</dbReference>
<sequence>MRSFSKYIKNNKSSSNNTDKNNHNNNNNITSTTTTAAAAAGGMTYRRHIQLHNQQQSFSPQHRAGKSSVVIFTLVYIWLMVCLNHIR</sequence>
<dbReference type="AlphaFoldDB" id="A0AAV4BGN0"/>
<proteinExistence type="predicted"/>
<evidence type="ECO:0000256" key="1">
    <source>
        <dbReference type="SAM" id="MobiDB-lite"/>
    </source>
</evidence>
<keyword evidence="2" id="KW-0812">Transmembrane</keyword>
<feature type="compositionally biased region" description="Low complexity" evidence="1">
    <location>
        <begin position="10"/>
        <end position="34"/>
    </location>
</feature>
<organism evidence="3 4">
    <name type="scientific">Plakobranchus ocellatus</name>
    <dbReference type="NCBI Taxonomy" id="259542"/>
    <lineage>
        <taxon>Eukaryota</taxon>
        <taxon>Metazoa</taxon>
        <taxon>Spiralia</taxon>
        <taxon>Lophotrochozoa</taxon>
        <taxon>Mollusca</taxon>
        <taxon>Gastropoda</taxon>
        <taxon>Heterobranchia</taxon>
        <taxon>Euthyneura</taxon>
        <taxon>Panpulmonata</taxon>
        <taxon>Sacoglossa</taxon>
        <taxon>Placobranchoidea</taxon>
        <taxon>Plakobranchidae</taxon>
        <taxon>Plakobranchus</taxon>
    </lineage>
</organism>
<comment type="caution">
    <text evidence="3">The sequence shown here is derived from an EMBL/GenBank/DDBJ whole genome shotgun (WGS) entry which is preliminary data.</text>
</comment>
<keyword evidence="2" id="KW-0472">Membrane</keyword>
<gene>
    <name evidence="3" type="ORF">PoB_004450300</name>
</gene>
<dbReference type="EMBL" id="BLXT01004926">
    <property type="protein sequence ID" value="GFO17998.1"/>
    <property type="molecule type" value="Genomic_DNA"/>
</dbReference>
<keyword evidence="4" id="KW-1185">Reference proteome</keyword>
<keyword evidence="2" id="KW-1133">Transmembrane helix</keyword>
<reference evidence="3 4" key="1">
    <citation type="journal article" date="2021" name="Elife">
        <title>Chloroplast acquisition without the gene transfer in kleptoplastic sea slugs, Plakobranchus ocellatus.</title>
        <authorList>
            <person name="Maeda T."/>
            <person name="Takahashi S."/>
            <person name="Yoshida T."/>
            <person name="Shimamura S."/>
            <person name="Takaki Y."/>
            <person name="Nagai Y."/>
            <person name="Toyoda A."/>
            <person name="Suzuki Y."/>
            <person name="Arimoto A."/>
            <person name="Ishii H."/>
            <person name="Satoh N."/>
            <person name="Nishiyama T."/>
            <person name="Hasebe M."/>
            <person name="Maruyama T."/>
            <person name="Minagawa J."/>
            <person name="Obokata J."/>
            <person name="Shigenobu S."/>
        </authorList>
    </citation>
    <scope>NUCLEOTIDE SEQUENCE [LARGE SCALE GENOMIC DNA]</scope>
</reference>
<evidence type="ECO:0000256" key="2">
    <source>
        <dbReference type="SAM" id="Phobius"/>
    </source>
</evidence>
<feature type="region of interest" description="Disordered" evidence="1">
    <location>
        <begin position="1"/>
        <end position="34"/>
    </location>
</feature>
<feature type="transmembrane region" description="Helical" evidence="2">
    <location>
        <begin position="69"/>
        <end position="86"/>
    </location>
</feature>
<accession>A0AAV4BGN0</accession>